<protein>
    <submittedName>
        <fullName evidence="3">Uncharacterized protein</fullName>
    </submittedName>
</protein>
<organism evidence="3 4">
    <name type="scientific">Nocardiopsis coralli</name>
    <dbReference type="NCBI Taxonomy" id="2772213"/>
    <lineage>
        <taxon>Bacteria</taxon>
        <taxon>Bacillati</taxon>
        <taxon>Actinomycetota</taxon>
        <taxon>Actinomycetes</taxon>
        <taxon>Streptosporangiales</taxon>
        <taxon>Nocardiopsidaceae</taxon>
        <taxon>Nocardiopsis</taxon>
    </lineage>
</organism>
<comment type="caution">
    <text evidence="3">The sequence shown here is derived from an EMBL/GenBank/DDBJ whole genome shotgun (WGS) entry which is preliminary data.</text>
</comment>
<evidence type="ECO:0000313" key="4">
    <source>
        <dbReference type="Proteomes" id="UP000806528"/>
    </source>
</evidence>
<feature type="transmembrane region" description="Helical" evidence="2">
    <location>
        <begin position="207"/>
        <end position="225"/>
    </location>
</feature>
<feature type="transmembrane region" description="Helical" evidence="2">
    <location>
        <begin position="150"/>
        <end position="170"/>
    </location>
</feature>
<name>A0ABR9P4G8_9ACTN</name>
<keyword evidence="4" id="KW-1185">Reference proteome</keyword>
<accession>A0ABR9P4G8</accession>
<dbReference type="Proteomes" id="UP000806528">
    <property type="component" value="Unassembled WGS sequence"/>
</dbReference>
<sequence>MGKKNRPERPDQDAPVTAEQIQRTVQDAKTLASIPDQKLLEDPALNPATRQRYDQLTAARLQATLDLEHRRKLREAEEADRREADQAEVERVIASARQATSPARTILTMTRHQSRFGRITLTASLLLSIGSAVGLAALVAQHGGPEPVGYLAEIGLTGLSTTVIVWRGILARAGTVIDQSTSRLFLTLMVVPLLISVIGSTLGAGPVGAACSVGSALFAGLTYLINTSASDAIKQSITKIDRSDGPTEHPPEPDAHTGPDRASTPDRTATGDGLGVVADALADEAADYLRSHESPSERSHEHGRSHGQDEPSTVPQNGQVGASERPWEQDRSHGPDQGPLTAQERRRLEGLQNRKRVANFLYERPDATAAEIADALGLGESTVRRIRKELDTGGA</sequence>
<feature type="compositionally biased region" description="Basic and acidic residues" evidence="1">
    <location>
        <begin position="287"/>
        <end position="309"/>
    </location>
</feature>
<keyword evidence="2" id="KW-1133">Transmembrane helix</keyword>
<feature type="compositionally biased region" description="Basic and acidic residues" evidence="1">
    <location>
        <begin position="325"/>
        <end position="334"/>
    </location>
</feature>
<reference evidence="3 4" key="1">
    <citation type="submission" date="2020-09" db="EMBL/GenBank/DDBJ databases">
        <title>Diversity and distribution of actinomycetes associated with coral in the coast of Hainan.</title>
        <authorList>
            <person name="Li F."/>
        </authorList>
    </citation>
    <scope>NUCLEOTIDE SEQUENCE [LARGE SCALE GENOMIC DNA]</scope>
    <source>
        <strain evidence="3 4">HNM0947</strain>
    </source>
</reference>
<dbReference type="RefSeq" id="WP_193121358.1">
    <property type="nucleotide sequence ID" value="NZ_JADBGI010000006.1"/>
</dbReference>
<keyword evidence="2" id="KW-0472">Membrane</keyword>
<proteinExistence type="predicted"/>
<gene>
    <name evidence="3" type="ORF">IDM40_08365</name>
</gene>
<feature type="transmembrane region" description="Helical" evidence="2">
    <location>
        <begin position="182"/>
        <end position="201"/>
    </location>
</feature>
<feature type="transmembrane region" description="Helical" evidence="2">
    <location>
        <begin position="119"/>
        <end position="138"/>
    </location>
</feature>
<evidence type="ECO:0000256" key="1">
    <source>
        <dbReference type="SAM" id="MobiDB-lite"/>
    </source>
</evidence>
<keyword evidence="2" id="KW-0812">Transmembrane</keyword>
<feature type="region of interest" description="Disordered" evidence="1">
    <location>
        <begin position="287"/>
        <end position="353"/>
    </location>
</feature>
<evidence type="ECO:0000313" key="3">
    <source>
        <dbReference type="EMBL" id="MBE2998714.1"/>
    </source>
</evidence>
<feature type="region of interest" description="Disordered" evidence="1">
    <location>
        <begin position="239"/>
        <end position="273"/>
    </location>
</feature>
<feature type="compositionally biased region" description="Basic and acidic residues" evidence="1">
    <location>
        <begin position="239"/>
        <end position="259"/>
    </location>
</feature>
<evidence type="ECO:0000256" key="2">
    <source>
        <dbReference type="SAM" id="Phobius"/>
    </source>
</evidence>
<feature type="compositionally biased region" description="Polar residues" evidence="1">
    <location>
        <begin position="310"/>
        <end position="320"/>
    </location>
</feature>
<dbReference type="EMBL" id="JADBGI010000006">
    <property type="protein sequence ID" value="MBE2998714.1"/>
    <property type="molecule type" value="Genomic_DNA"/>
</dbReference>